<dbReference type="OrthoDB" id="4405280at2759"/>
<name>A0A022WF05_TRIRU</name>
<dbReference type="Proteomes" id="UP000023758">
    <property type="component" value="Unassembled WGS sequence"/>
</dbReference>
<sequence>MRSTDGQCSVHAYCGTNICFRGMSQRNITSAEATRIVRRGKFCRYTKRQFLSTLEKKVRTCKRCKKGMIGQECSKSTDCKGRTRCQFGVCLHKHFHLNKATNGLVYCDDADCESNNCEVTTHNNGRITSKYR</sequence>
<dbReference type="EMBL" id="KK207704">
    <property type="protein sequence ID" value="EZF56985.1"/>
    <property type="molecule type" value="Genomic_DNA"/>
</dbReference>
<proteinExistence type="predicted"/>
<gene>
    <name evidence="1" type="ORF">H103_00720</name>
</gene>
<evidence type="ECO:0000313" key="1">
    <source>
        <dbReference type="EMBL" id="EZF56985.1"/>
    </source>
</evidence>
<accession>A0A022WF05</accession>
<organism evidence="1">
    <name type="scientific">Trichophyton rubrum CBS 288.86</name>
    <dbReference type="NCBI Taxonomy" id="1215330"/>
    <lineage>
        <taxon>Eukaryota</taxon>
        <taxon>Fungi</taxon>
        <taxon>Dikarya</taxon>
        <taxon>Ascomycota</taxon>
        <taxon>Pezizomycotina</taxon>
        <taxon>Eurotiomycetes</taxon>
        <taxon>Eurotiomycetidae</taxon>
        <taxon>Onygenales</taxon>
        <taxon>Arthrodermataceae</taxon>
        <taxon>Trichophyton</taxon>
    </lineage>
</organism>
<dbReference type="HOGENOM" id="CLU_1918565_0_0_1"/>
<dbReference type="AlphaFoldDB" id="A0A022WF05"/>
<reference evidence="1" key="1">
    <citation type="submission" date="2014-02" db="EMBL/GenBank/DDBJ databases">
        <title>The Genome Sequence of Trichophyton rubrum (morphotype fischeri) CBS 288.86.</title>
        <authorList>
            <consortium name="The Broad Institute Genomics Platform"/>
            <person name="Cuomo C.A."/>
            <person name="White T.C."/>
            <person name="Graser Y."/>
            <person name="Martinez-Rossi N."/>
            <person name="Heitman J."/>
            <person name="Young S.K."/>
            <person name="Zeng Q."/>
            <person name="Gargeya S."/>
            <person name="Abouelleil A."/>
            <person name="Alvarado L."/>
            <person name="Chapman S.B."/>
            <person name="Gainer-Dewar J."/>
            <person name="Goldberg J."/>
            <person name="Griggs A."/>
            <person name="Gujja S."/>
            <person name="Hansen M."/>
            <person name="Howarth C."/>
            <person name="Imamovic A."/>
            <person name="Larimer J."/>
            <person name="Martinez D."/>
            <person name="Murphy C."/>
            <person name="Pearson M.D."/>
            <person name="Persinoti G."/>
            <person name="Poon T."/>
            <person name="Priest M."/>
            <person name="Roberts A.D."/>
            <person name="Saif S."/>
            <person name="Shea T.D."/>
            <person name="Sykes S.N."/>
            <person name="Wortman J."/>
            <person name="Nusbaum C."/>
            <person name="Birren B."/>
        </authorList>
    </citation>
    <scope>NUCLEOTIDE SEQUENCE [LARGE SCALE GENOMIC DNA]</scope>
    <source>
        <strain evidence="1">CBS 288.86</strain>
    </source>
</reference>
<protein>
    <submittedName>
        <fullName evidence="1">Uncharacterized protein</fullName>
    </submittedName>
</protein>